<accession>A0A4Z2H3J4</accession>
<gene>
    <name evidence="2" type="ORF">EYF80_029278</name>
</gene>
<proteinExistence type="predicted"/>
<comment type="caution">
    <text evidence="2">The sequence shown here is derived from an EMBL/GenBank/DDBJ whole genome shotgun (WGS) entry which is preliminary data.</text>
</comment>
<dbReference type="AlphaFoldDB" id="A0A4Z2H3J4"/>
<evidence type="ECO:0000256" key="1">
    <source>
        <dbReference type="SAM" id="MobiDB-lite"/>
    </source>
</evidence>
<feature type="compositionally biased region" description="Polar residues" evidence="1">
    <location>
        <begin position="30"/>
        <end position="39"/>
    </location>
</feature>
<keyword evidence="3" id="KW-1185">Reference proteome</keyword>
<dbReference type="EMBL" id="SRLO01000333">
    <property type="protein sequence ID" value="TNN60427.1"/>
    <property type="molecule type" value="Genomic_DNA"/>
</dbReference>
<organism evidence="2 3">
    <name type="scientific">Liparis tanakae</name>
    <name type="common">Tanaka's snailfish</name>
    <dbReference type="NCBI Taxonomy" id="230148"/>
    <lineage>
        <taxon>Eukaryota</taxon>
        <taxon>Metazoa</taxon>
        <taxon>Chordata</taxon>
        <taxon>Craniata</taxon>
        <taxon>Vertebrata</taxon>
        <taxon>Euteleostomi</taxon>
        <taxon>Actinopterygii</taxon>
        <taxon>Neopterygii</taxon>
        <taxon>Teleostei</taxon>
        <taxon>Neoteleostei</taxon>
        <taxon>Acanthomorphata</taxon>
        <taxon>Eupercaria</taxon>
        <taxon>Perciformes</taxon>
        <taxon>Cottioidei</taxon>
        <taxon>Cottales</taxon>
        <taxon>Liparidae</taxon>
        <taxon>Liparis</taxon>
    </lineage>
</organism>
<protein>
    <submittedName>
        <fullName evidence="2">Uncharacterized protein</fullName>
    </submittedName>
</protein>
<sequence>MKEDRRRRRRRQKKKRGERRGTRNKRGGPVSQSGDSSTEGHLHPRMHRLVTAAPEKNKVHHKQTEESLPGWSSNQQNGFRGIG</sequence>
<feature type="compositionally biased region" description="Polar residues" evidence="1">
    <location>
        <begin position="70"/>
        <end position="83"/>
    </location>
</feature>
<dbReference type="Proteomes" id="UP000314294">
    <property type="component" value="Unassembled WGS sequence"/>
</dbReference>
<evidence type="ECO:0000313" key="2">
    <source>
        <dbReference type="EMBL" id="TNN60427.1"/>
    </source>
</evidence>
<name>A0A4Z2H3J4_9TELE</name>
<feature type="compositionally biased region" description="Basic residues" evidence="1">
    <location>
        <begin position="1"/>
        <end position="26"/>
    </location>
</feature>
<evidence type="ECO:0000313" key="3">
    <source>
        <dbReference type="Proteomes" id="UP000314294"/>
    </source>
</evidence>
<feature type="region of interest" description="Disordered" evidence="1">
    <location>
        <begin position="1"/>
        <end position="83"/>
    </location>
</feature>
<reference evidence="2 3" key="1">
    <citation type="submission" date="2019-03" db="EMBL/GenBank/DDBJ databases">
        <title>First draft genome of Liparis tanakae, snailfish: a comprehensive survey of snailfish specific genes.</title>
        <authorList>
            <person name="Kim W."/>
            <person name="Song I."/>
            <person name="Jeong J.-H."/>
            <person name="Kim D."/>
            <person name="Kim S."/>
            <person name="Ryu S."/>
            <person name="Song J.Y."/>
            <person name="Lee S.K."/>
        </authorList>
    </citation>
    <scope>NUCLEOTIDE SEQUENCE [LARGE SCALE GENOMIC DNA]</scope>
    <source>
        <tissue evidence="2">Muscle</tissue>
    </source>
</reference>